<dbReference type="EMBL" id="CADCTK010000858">
    <property type="protein sequence ID" value="CAA9285280.1"/>
    <property type="molecule type" value="Genomic_DNA"/>
</dbReference>
<protein>
    <submittedName>
        <fullName evidence="1">Uncharacterized protein</fullName>
    </submittedName>
</protein>
<proteinExistence type="predicted"/>
<evidence type="ECO:0000313" key="1">
    <source>
        <dbReference type="EMBL" id="CAA9285280.1"/>
    </source>
</evidence>
<dbReference type="AlphaFoldDB" id="A0A6J4JR41"/>
<accession>A0A6J4JR41</accession>
<gene>
    <name evidence="1" type="ORF">AVDCRST_MAG26-3684</name>
</gene>
<sequence length="32" mass="3640">MRLLRVEVHQAAAAGHARRAHIVSLQLLNNFF</sequence>
<feature type="non-terminal residue" evidence="1">
    <location>
        <position position="32"/>
    </location>
</feature>
<name>A0A6J4JR41_9CHLR</name>
<reference evidence="1" key="1">
    <citation type="submission" date="2020-02" db="EMBL/GenBank/DDBJ databases">
        <authorList>
            <person name="Meier V. D."/>
        </authorList>
    </citation>
    <scope>NUCLEOTIDE SEQUENCE</scope>
    <source>
        <strain evidence="1">AVDCRST_MAG26</strain>
    </source>
</reference>
<organism evidence="1">
    <name type="scientific">uncultured Chloroflexia bacterium</name>
    <dbReference type="NCBI Taxonomy" id="1672391"/>
    <lineage>
        <taxon>Bacteria</taxon>
        <taxon>Bacillati</taxon>
        <taxon>Chloroflexota</taxon>
        <taxon>Chloroflexia</taxon>
        <taxon>environmental samples</taxon>
    </lineage>
</organism>